<evidence type="ECO:0000313" key="1">
    <source>
        <dbReference type="EMBL" id="KKL79789.1"/>
    </source>
</evidence>
<dbReference type="AlphaFoldDB" id="A0A0F9F0G6"/>
<accession>A0A0F9F0G6</accession>
<organism evidence="1">
    <name type="scientific">marine sediment metagenome</name>
    <dbReference type="NCBI Taxonomy" id="412755"/>
    <lineage>
        <taxon>unclassified sequences</taxon>
        <taxon>metagenomes</taxon>
        <taxon>ecological metagenomes</taxon>
    </lineage>
</organism>
<proteinExistence type="predicted"/>
<protein>
    <submittedName>
        <fullName evidence="1">Uncharacterized protein</fullName>
    </submittedName>
</protein>
<sequence>MTNYNLNAEEPASHECTSDLSRLKKREGLVWQCSECHNPVFVEEVVEMLRERAVAQDAALRIHYLRGGTEESIVFAPVVGRPPFMYPTPNKLREQGGL</sequence>
<reference evidence="1" key="1">
    <citation type="journal article" date="2015" name="Nature">
        <title>Complex archaea that bridge the gap between prokaryotes and eukaryotes.</title>
        <authorList>
            <person name="Spang A."/>
            <person name="Saw J.H."/>
            <person name="Jorgensen S.L."/>
            <person name="Zaremba-Niedzwiedzka K."/>
            <person name="Martijn J."/>
            <person name="Lind A.E."/>
            <person name="van Eijk R."/>
            <person name="Schleper C."/>
            <person name="Guy L."/>
            <person name="Ettema T.J."/>
        </authorList>
    </citation>
    <scope>NUCLEOTIDE SEQUENCE</scope>
</reference>
<gene>
    <name evidence="1" type="ORF">LCGC14_2011370</name>
</gene>
<dbReference type="EMBL" id="LAZR01023065">
    <property type="protein sequence ID" value="KKL79789.1"/>
    <property type="molecule type" value="Genomic_DNA"/>
</dbReference>
<comment type="caution">
    <text evidence="1">The sequence shown here is derived from an EMBL/GenBank/DDBJ whole genome shotgun (WGS) entry which is preliminary data.</text>
</comment>
<name>A0A0F9F0G6_9ZZZZ</name>